<dbReference type="EMBL" id="AK417435">
    <property type="protein sequence ID" value="BAN20650.1"/>
    <property type="molecule type" value="mRNA"/>
</dbReference>
<evidence type="ECO:0000313" key="2">
    <source>
        <dbReference type="EMBL" id="BAN20650.1"/>
    </source>
</evidence>
<reference evidence="2" key="1">
    <citation type="journal article" date="2013" name="PLoS ONE">
        <title>Gene expression in gut symbiotic organ of stinkbug affected by extracellular bacterial symbiont.</title>
        <authorList>
            <person name="Futahashi R."/>
            <person name="Tanaka K."/>
            <person name="Tanahashi M."/>
            <person name="Nikoh N."/>
            <person name="Kikuchi Y."/>
            <person name="Lee B.L."/>
            <person name="Fukatsu T."/>
        </authorList>
    </citation>
    <scope>NUCLEOTIDE SEQUENCE</scope>
    <source>
        <tissue evidence="2">Midgut</tissue>
    </source>
</reference>
<evidence type="ECO:0000256" key="1">
    <source>
        <dbReference type="SAM" id="SignalP"/>
    </source>
</evidence>
<feature type="signal peptide" evidence="1">
    <location>
        <begin position="1"/>
        <end position="20"/>
    </location>
</feature>
<name>R4WIX2_RIPPE</name>
<sequence>MSRILLLSIGLCFTSIICSGKSFSAGVDVCSPDSMCPPGFKCCSPLWCCPAHKRCCGYHFCCRHHPDKIFFN</sequence>
<feature type="chain" id="PRO_5004381362" evidence="1">
    <location>
        <begin position="21"/>
        <end position="72"/>
    </location>
</feature>
<keyword evidence="1" id="KW-0732">Signal</keyword>
<proteinExistence type="evidence at transcript level"/>
<organism evidence="2">
    <name type="scientific">Riptortus pedestris</name>
    <name type="common">Bean bug</name>
    <dbReference type="NCBI Taxonomy" id="329032"/>
    <lineage>
        <taxon>Eukaryota</taxon>
        <taxon>Metazoa</taxon>
        <taxon>Ecdysozoa</taxon>
        <taxon>Arthropoda</taxon>
        <taxon>Hexapoda</taxon>
        <taxon>Insecta</taxon>
        <taxon>Pterygota</taxon>
        <taxon>Neoptera</taxon>
        <taxon>Paraneoptera</taxon>
        <taxon>Hemiptera</taxon>
        <taxon>Heteroptera</taxon>
        <taxon>Panheteroptera</taxon>
        <taxon>Pentatomomorpha</taxon>
        <taxon>Coreoidea</taxon>
        <taxon>Alydidae</taxon>
        <taxon>Riptortus</taxon>
    </lineage>
</organism>
<dbReference type="AlphaFoldDB" id="R4WIX2"/>
<accession>R4WIX2</accession>
<protein>
    <submittedName>
        <fullName evidence="2">Cysteine rich secreted protein</fullName>
    </submittedName>
</protein>